<dbReference type="eggNOG" id="ENOG503153R">
    <property type="taxonomic scope" value="Bacteria"/>
</dbReference>
<accession>B7KE27</accession>
<dbReference type="RefSeq" id="WP_015955321.1">
    <property type="nucleotide sequence ID" value="NC_011729.1"/>
</dbReference>
<dbReference type="KEGG" id="cyc:PCC7424_3326"/>
<proteinExistence type="predicted"/>
<protein>
    <submittedName>
        <fullName evidence="1">Uncharacterized protein</fullName>
    </submittedName>
</protein>
<evidence type="ECO:0000313" key="2">
    <source>
        <dbReference type="Proteomes" id="UP000002384"/>
    </source>
</evidence>
<dbReference type="Proteomes" id="UP000002384">
    <property type="component" value="Chromosome"/>
</dbReference>
<sequence>MLTSTINWNKLSQIEELEEYFQEDFLSFQHLIEQFIRQMEQFTPEELNKFALLRVLEVTNGCTQWAFRRGEQCSLPLSQTRQCMKMVMGFIKRQTMEFPSQGSYVFNAHSEDFLNKNRQLYCDAFKNNIKEAKRTYYALSTAQFIAYGRSRLLEAMALVKQDYESLFTPYFIERGRNYIAPYLKCI</sequence>
<dbReference type="HOGENOM" id="CLU_1451495_0_0_3"/>
<evidence type="ECO:0000313" key="1">
    <source>
        <dbReference type="EMBL" id="ACK71725.1"/>
    </source>
</evidence>
<gene>
    <name evidence="1" type="ordered locus">PCC7424_3326</name>
</gene>
<keyword evidence="2" id="KW-1185">Reference proteome</keyword>
<dbReference type="EMBL" id="CP001291">
    <property type="protein sequence ID" value="ACK71725.1"/>
    <property type="molecule type" value="Genomic_DNA"/>
</dbReference>
<name>B7KE27_GLOC7</name>
<organism evidence="1 2">
    <name type="scientific">Gloeothece citriformis (strain PCC 7424)</name>
    <name type="common">Cyanothece sp. (strain PCC 7424)</name>
    <dbReference type="NCBI Taxonomy" id="65393"/>
    <lineage>
        <taxon>Bacteria</taxon>
        <taxon>Bacillati</taxon>
        <taxon>Cyanobacteriota</taxon>
        <taxon>Cyanophyceae</taxon>
        <taxon>Oscillatoriophycideae</taxon>
        <taxon>Chroococcales</taxon>
        <taxon>Aphanothecaceae</taxon>
        <taxon>Gloeothece</taxon>
        <taxon>Gloeothece citriformis</taxon>
    </lineage>
</organism>
<dbReference type="OrthoDB" id="554848at2"/>
<dbReference type="AlphaFoldDB" id="B7KE27"/>
<reference evidence="2" key="1">
    <citation type="journal article" date="2011" name="MBio">
        <title>Novel metabolic attributes of the genus Cyanothece, comprising a group of unicellular nitrogen-fixing Cyanobacteria.</title>
        <authorList>
            <person name="Bandyopadhyay A."/>
            <person name="Elvitigala T."/>
            <person name="Welsh E."/>
            <person name="Stockel J."/>
            <person name="Liberton M."/>
            <person name="Min H."/>
            <person name="Sherman L.A."/>
            <person name="Pakrasi H.B."/>
        </authorList>
    </citation>
    <scope>NUCLEOTIDE SEQUENCE [LARGE SCALE GENOMIC DNA]</scope>
    <source>
        <strain evidence="2">PCC 7424</strain>
    </source>
</reference>